<keyword evidence="5" id="KW-0012">Acyltransferase</keyword>
<keyword evidence="3" id="KW-0472">Membrane</keyword>
<comment type="similarity">
    <text evidence="2">Belongs to the acyltransferase 3 family.</text>
</comment>
<name>A0A077UIC2_9STAP</name>
<gene>
    <name evidence="5" type="ORF">ERS140147_01331</name>
</gene>
<accession>A0A077UIC2</accession>
<keyword evidence="5" id="KW-0808">Transferase</keyword>
<feature type="transmembrane region" description="Helical" evidence="3">
    <location>
        <begin position="187"/>
        <end position="206"/>
    </location>
</feature>
<keyword evidence="3" id="KW-0812">Transmembrane</keyword>
<feature type="transmembrane region" description="Helical" evidence="3">
    <location>
        <begin position="236"/>
        <end position="254"/>
    </location>
</feature>
<dbReference type="Proteomes" id="UP000044616">
    <property type="component" value="Unassembled WGS sequence"/>
</dbReference>
<dbReference type="RefSeq" id="WP_047530602.1">
    <property type="nucleotide sequence ID" value="NZ_CCEH01000009.1"/>
</dbReference>
<dbReference type="Pfam" id="PF01757">
    <property type="entry name" value="Acyl_transf_3"/>
    <property type="match status" value="1"/>
</dbReference>
<feature type="transmembrane region" description="Helical" evidence="3">
    <location>
        <begin position="266"/>
        <end position="284"/>
    </location>
</feature>
<dbReference type="InterPro" id="IPR052734">
    <property type="entry name" value="Nod_factor_acetyltransferase"/>
</dbReference>
<sequence>MTSLKEREYFFDNARAILILLVVFGHMLQPYTSGDKFLSALYLVIYSFHMPTFLFISGYFAKNIDKPYYLEKIAKRLLVPYMIFFAFFSIYYFLTGKSDELQLDPFNPVFALWFLITLFFFHVILVIVRRFNPYKVLTVSIIISIVAGFSENIDSYLSISRTIVFFPIFYIGFIFTKKQTNIFKSKILIPISIITFIMFFAIYLIHPINADWLLGSSPYTSLEHEGQSIFSPFKRLILYAIILIAMTAFLNLIPEKKQFYTYIGSRTLYIYLLHGLIIGIVRGFEWYPFDKPICMMTYIYLISISVVIVYVLSTNFICKWTNPIINLQRPSQFKDS</sequence>
<dbReference type="PANTHER" id="PTHR37312:SF1">
    <property type="entry name" value="MEMBRANE-BOUND ACYLTRANSFERASE YKRP-RELATED"/>
    <property type="match status" value="1"/>
</dbReference>
<dbReference type="EMBL" id="CCEH01000009">
    <property type="protein sequence ID" value="CDR28204.1"/>
    <property type="molecule type" value="Genomic_DNA"/>
</dbReference>
<comment type="subcellular location">
    <subcellularLocation>
        <location evidence="1">Membrane</location>
    </subcellularLocation>
</comment>
<keyword evidence="3" id="KW-1133">Transmembrane helix</keyword>
<evidence type="ECO:0000256" key="3">
    <source>
        <dbReference type="SAM" id="Phobius"/>
    </source>
</evidence>
<organism evidence="5 6">
    <name type="scientific">Staphylococcus schweitzeri</name>
    <dbReference type="NCBI Taxonomy" id="1654388"/>
    <lineage>
        <taxon>Bacteria</taxon>
        <taxon>Bacillati</taxon>
        <taxon>Bacillota</taxon>
        <taxon>Bacilli</taxon>
        <taxon>Bacillales</taxon>
        <taxon>Staphylococcaceae</taxon>
        <taxon>Staphylococcus</taxon>
    </lineage>
</organism>
<dbReference type="PANTHER" id="PTHR37312">
    <property type="entry name" value="MEMBRANE-BOUND ACYLTRANSFERASE YKRP-RELATED"/>
    <property type="match status" value="1"/>
</dbReference>
<evidence type="ECO:0000256" key="1">
    <source>
        <dbReference type="ARBA" id="ARBA00004370"/>
    </source>
</evidence>
<feature type="transmembrane region" description="Helical" evidence="3">
    <location>
        <begin position="134"/>
        <end position="150"/>
    </location>
</feature>
<dbReference type="AlphaFoldDB" id="A0A077UIC2"/>
<reference evidence="5 6" key="1">
    <citation type="submission" date="2014-05" db="EMBL/GenBank/DDBJ databases">
        <authorList>
            <person name="Aslett A.Martin."/>
            <person name="De Silva Nishadi"/>
        </authorList>
    </citation>
    <scope>NUCLEOTIDE SEQUENCE [LARGE SCALE GENOMIC DNA]</scope>
</reference>
<feature type="transmembrane region" description="Helical" evidence="3">
    <location>
        <begin position="156"/>
        <end position="175"/>
    </location>
</feature>
<evidence type="ECO:0000256" key="2">
    <source>
        <dbReference type="ARBA" id="ARBA00007400"/>
    </source>
</evidence>
<evidence type="ECO:0000313" key="5">
    <source>
        <dbReference type="EMBL" id="CDR28204.1"/>
    </source>
</evidence>
<protein>
    <submittedName>
        <fullName evidence="5">Acyltransferase family protein</fullName>
    </submittedName>
</protein>
<dbReference type="GO" id="GO:0016747">
    <property type="term" value="F:acyltransferase activity, transferring groups other than amino-acyl groups"/>
    <property type="evidence" value="ECO:0007669"/>
    <property type="project" value="InterPro"/>
</dbReference>
<feature type="transmembrane region" description="Helical" evidence="3">
    <location>
        <begin position="9"/>
        <end position="28"/>
    </location>
</feature>
<feature type="transmembrane region" description="Helical" evidence="3">
    <location>
        <begin position="73"/>
        <end position="94"/>
    </location>
</feature>
<proteinExistence type="inferred from homology"/>
<evidence type="ECO:0000313" key="6">
    <source>
        <dbReference type="Proteomes" id="UP000044616"/>
    </source>
</evidence>
<feature type="transmembrane region" description="Helical" evidence="3">
    <location>
        <begin position="40"/>
        <end position="61"/>
    </location>
</feature>
<feature type="domain" description="Acyltransferase 3" evidence="4">
    <location>
        <begin position="9"/>
        <end position="309"/>
    </location>
</feature>
<dbReference type="InterPro" id="IPR002656">
    <property type="entry name" value="Acyl_transf_3_dom"/>
</dbReference>
<evidence type="ECO:0000259" key="4">
    <source>
        <dbReference type="Pfam" id="PF01757"/>
    </source>
</evidence>
<feature type="transmembrane region" description="Helical" evidence="3">
    <location>
        <begin position="106"/>
        <end position="127"/>
    </location>
</feature>
<feature type="transmembrane region" description="Helical" evidence="3">
    <location>
        <begin position="296"/>
        <end position="318"/>
    </location>
</feature>